<dbReference type="Pfam" id="PF00072">
    <property type="entry name" value="Response_reg"/>
    <property type="match status" value="1"/>
</dbReference>
<dbReference type="EMBL" id="CADCVD010000178">
    <property type="protein sequence ID" value="CAA9458961.1"/>
    <property type="molecule type" value="Genomic_DNA"/>
</dbReference>
<dbReference type="AlphaFoldDB" id="A0A6J4QYQ6"/>
<feature type="modified residue" description="4-aspartylphosphate" evidence="1">
    <location>
        <position position="76"/>
    </location>
</feature>
<dbReference type="SUPFAM" id="SSF52172">
    <property type="entry name" value="CheY-like"/>
    <property type="match status" value="1"/>
</dbReference>
<dbReference type="InterPro" id="IPR011006">
    <property type="entry name" value="CheY-like_superfamily"/>
</dbReference>
<proteinExistence type="predicted"/>
<gene>
    <name evidence="3" type="ORF">AVDCRST_MAG37-3451</name>
</gene>
<sequence length="153" mass="17254">MRQGIIVGERRVILLVEDDEDQVLLAMRALREHGVASEVDEVVVAKDGDEALDYLFGEGEYAGRDPGVTPEFVLLDVDLPKTTGLQVLERVRADERTELVPVILFSASDRHRDVVEGYKLGANSYVSKPSSFKDFSEAMRLLGWYWLNWNESP</sequence>
<dbReference type="InterPro" id="IPR052893">
    <property type="entry name" value="TCS_response_regulator"/>
</dbReference>
<dbReference type="PANTHER" id="PTHR44520:SF1">
    <property type="entry name" value="TWO-COMPONENT SYSTEM REGULATORY PROTEIN"/>
    <property type="match status" value="1"/>
</dbReference>
<dbReference type="SMART" id="SM00448">
    <property type="entry name" value="REC"/>
    <property type="match status" value="1"/>
</dbReference>
<dbReference type="Gene3D" id="3.40.50.2300">
    <property type="match status" value="1"/>
</dbReference>
<evidence type="ECO:0000313" key="3">
    <source>
        <dbReference type="EMBL" id="CAA9458961.1"/>
    </source>
</evidence>
<feature type="domain" description="Response regulatory" evidence="2">
    <location>
        <begin position="12"/>
        <end position="143"/>
    </location>
</feature>
<dbReference type="PANTHER" id="PTHR44520">
    <property type="entry name" value="RESPONSE REGULATOR RCP1-RELATED"/>
    <property type="match status" value="1"/>
</dbReference>
<protein>
    <recommendedName>
        <fullName evidence="2">Response regulatory domain-containing protein</fullName>
    </recommendedName>
</protein>
<dbReference type="CDD" id="cd17557">
    <property type="entry name" value="REC_Rcp-like"/>
    <property type="match status" value="1"/>
</dbReference>
<accession>A0A6J4QYQ6</accession>
<evidence type="ECO:0000256" key="1">
    <source>
        <dbReference type="PROSITE-ProRule" id="PRU00169"/>
    </source>
</evidence>
<dbReference type="InterPro" id="IPR001789">
    <property type="entry name" value="Sig_transdc_resp-reg_receiver"/>
</dbReference>
<dbReference type="GO" id="GO:0000160">
    <property type="term" value="P:phosphorelay signal transduction system"/>
    <property type="evidence" value="ECO:0007669"/>
    <property type="project" value="InterPro"/>
</dbReference>
<organism evidence="3">
    <name type="scientific">uncultured Rubrobacteraceae bacterium</name>
    <dbReference type="NCBI Taxonomy" id="349277"/>
    <lineage>
        <taxon>Bacteria</taxon>
        <taxon>Bacillati</taxon>
        <taxon>Actinomycetota</taxon>
        <taxon>Rubrobacteria</taxon>
        <taxon>Rubrobacterales</taxon>
        <taxon>Rubrobacteraceae</taxon>
        <taxon>environmental samples</taxon>
    </lineage>
</organism>
<name>A0A6J4QYQ6_9ACTN</name>
<dbReference type="PROSITE" id="PS50110">
    <property type="entry name" value="RESPONSE_REGULATORY"/>
    <property type="match status" value="1"/>
</dbReference>
<keyword evidence="1" id="KW-0597">Phosphoprotein</keyword>
<evidence type="ECO:0000259" key="2">
    <source>
        <dbReference type="PROSITE" id="PS50110"/>
    </source>
</evidence>
<reference evidence="3" key="1">
    <citation type="submission" date="2020-02" db="EMBL/GenBank/DDBJ databases">
        <authorList>
            <person name="Meier V. D."/>
        </authorList>
    </citation>
    <scope>NUCLEOTIDE SEQUENCE</scope>
    <source>
        <strain evidence="3">AVDCRST_MAG37</strain>
    </source>
</reference>